<dbReference type="RefSeq" id="WP_110757963.1">
    <property type="nucleotide sequence ID" value="NZ_PRLG01000015.1"/>
</dbReference>
<dbReference type="Proteomes" id="UP000247459">
    <property type="component" value="Unassembled WGS sequence"/>
</dbReference>
<evidence type="ECO:0000313" key="1">
    <source>
        <dbReference type="EMBL" id="PYY29730.1"/>
    </source>
</evidence>
<dbReference type="EMBL" id="PRLG01000015">
    <property type="protein sequence ID" value="PYY29730.1"/>
    <property type="molecule type" value="Genomic_DNA"/>
</dbReference>
<proteinExistence type="predicted"/>
<sequence>MQYLLIKYIVILLFSAPNICIHSPVAFAENGIDLNRQVVFLAFERKAFDLLDSGMEPLNELDEVTLDESLDVKKLHNFVVSARQTFGETSLAFAKLKVPAALPDDIKASLGQIKVYFSTGFKELGESLDFYRQYMESRNPLLFEKFIEQRDKGVSHIDGALTLLNTVRMQLNPPKLKPNAWTVARRHLYELQSIDAFVPWLKGPFVVN</sequence>
<accession>A0A2W0CAM2</accession>
<gene>
    <name evidence="1" type="ORF">PIL02S_01930</name>
</gene>
<evidence type="ECO:0000313" key="2">
    <source>
        <dbReference type="Proteomes" id="UP000247459"/>
    </source>
</evidence>
<name>A0A2W0CAM2_9BACL</name>
<dbReference type="OrthoDB" id="2687365at2"/>
<protein>
    <submittedName>
        <fullName evidence="1">Uncharacterized protein</fullName>
    </submittedName>
</protein>
<dbReference type="AlphaFoldDB" id="A0A2W0CAM2"/>
<reference evidence="1 2" key="1">
    <citation type="submission" date="2018-01" db="EMBL/GenBank/DDBJ databases">
        <title>Genome sequence of the PGP bacterium Paenibacillus illinoisensis E3.</title>
        <authorList>
            <person name="Rolli E."/>
            <person name="Marasco R."/>
            <person name="Bessem C."/>
            <person name="Michoud G."/>
            <person name="Gaiarsa S."/>
            <person name="Borin S."/>
            <person name="Daffonchio D."/>
        </authorList>
    </citation>
    <scope>NUCLEOTIDE SEQUENCE [LARGE SCALE GENOMIC DNA]</scope>
    <source>
        <strain evidence="1 2">E3</strain>
    </source>
</reference>
<organism evidence="1 2">
    <name type="scientific">Paenibacillus illinoisensis</name>
    <dbReference type="NCBI Taxonomy" id="59845"/>
    <lineage>
        <taxon>Bacteria</taxon>
        <taxon>Bacillati</taxon>
        <taxon>Bacillota</taxon>
        <taxon>Bacilli</taxon>
        <taxon>Bacillales</taxon>
        <taxon>Paenibacillaceae</taxon>
        <taxon>Paenibacillus</taxon>
    </lineage>
</organism>
<comment type="caution">
    <text evidence="1">The sequence shown here is derived from an EMBL/GenBank/DDBJ whole genome shotgun (WGS) entry which is preliminary data.</text>
</comment>